<accession>A0A396GLT2</accession>
<dbReference type="AlphaFoldDB" id="A0A396GLT2"/>
<dbReference type="SUPFAM" id="SSF53335">
    <property type="entry name" value="S-adenosyl-L-methionine-dependent methyltransferases"/>
    <property type="match status" value="1"/>
</dbReference>
<dbReference type="InterPro" id="IPR029063">
    <property type="entry name" value="SAM-dependent_MTases_sf"/>
</dbReference>
<evidence type="ECO:0000313" key="1">
    <source>
        <dbReference type="EMBL" id="RHN42066.1"/>
    </source>
</evidence>
<dbReference type="InterPro" id="IPR005299">
    <property type="entry name" value="MeTrfase_7"/>
</dbReference>
<dbReference type="Proteomes" id="UP000265566">
    <property type="component" value="Chromosome 8"/>
</dbReference>
<dbReference type="EMBL" id="PSQE01000008">
    <property type="protein sequence ID" value="RHN42066.1"/>
    <property type="molecule type" value="Genomic_DNA"/>
</dbReference>
<dbReference type="Pfam" id="PF03492">
    <property type="entry name" value="Methyltransf_7"/>
    <property type="match status" value="1"/>
</dbReference>
<dbReference type="Gramene" id="rna48457">
    <property type="protein sequence ID" value="RHN42066.1"/>
    <property type="gene ID" value="gene48457"/>
</dbReference>
<dbReference type="GO" id="GO:0032259">
    <property type="term" value="P:methylation"/>
    <property type="evidence" value="ECO:0007669"/>
    <property type="project" value="UniProtKB-KW"/>
</dbReference>
<sequence length="180" mass="20863">MDQTLCWRSQILSRLWKRFVESLIINLLNIYKVFLNDLPGNDFNNVFRSLDTFKENLQAEMETEMVPCYFFGVPGSFYGRIFPNKSLHFVHSSYSLKFLSKVPDGVDNNKGNIYLASTSPSSVIKAYYEQYRKDFSFFLKCRALELVEGGSLVLTFIGKKKRRSIKQRVLLRLGSYGYGS</sequence>
<gene>
    <name evidence="1" type="ORF">MtrunA17_Chr8g0372801</name>
</gene>
<keyword evidence="1" id="KW-0489">Methyltransferase</keyword>
<organism evidence="1">
    <name type="scientific">Medicago truncatula</name>
    <name type="common">Barrel medic</name>
    <name type="synonym">Medicago tribuloides</name>
    <dbReference type="NCBI Taxonomy" id="3880"/>
    <lineage>
        <taxon>Eukaryota</taxon>
        <taxon>Viridiplantae</taxon>
        <taxon>Streptophyta</taxon>
        <taxon>Embryophyta</taxon>
        <taxon>Tracheophyta</taxon>
        <taxon>Spermatophyta</taxon>
        <taxon>Magnoliopsida</taxon>
        <taxon>eudicotyledons</taxon>
        <taxon>Gunneridae</taxon>
        <taxon>Pentapetalae</taxon>
        <taxon>rosids</taxon>
        <taxon>fabids</taxon>
        <taxon>Fabales</taxon>
        <taxon>Fabaceae</taxon>
        <taxon>Papilionoideae</taxon>
        <taxon>50 kb inversion clade</taxon>
        <taxon>NPAAA clade</taxon>
        <taxon>Hologalegina</taxon>
        <taxon>IRL clade</taxon>
        <taxon>Trifolieae</taxon>
        <taxon>Medicago</taxon>
    </lineage>
</organism>
<dbReference type="PANTHER" id="PTHR31009">
    <property type="entry name" value="S-ADENOSYL-L-METHIONINE:CARBOXYL METHYLTRANSFERASE FAMILY PROTEIN"/>
    <property type="match status" value="1"/>
</dbReference>
<dbReference type="Gene3D" id="3.40.50.150">
    <property type="entry name" value="Vaccinia Virus protein VP39"/>
    <property type="match status" value="1"/>
</dbReference>
<protein>
    <submittedName>
        <fullName evidence="1">Putative salicylate carboxymethyltransferase</fullName>
        <ecNumber evidence="1">2.1.1.274</ecNumber>
    </submittedName>
</protein>
<comment type="caution">
    <text evidence="1">The sequence shown here is derived from an EMBL/GenBank/DDBJ whole genome shotgun (WGS) entry which is preliminary data.</text>
</comment>
<name>A0A396GLT2_MEDTR</name>
<proteinExistence type="predicted"/>
<dbReference type="EC" id="2.1.1.274" evidence="1"/>
<reference evidence="1" key="1">
    <citation type="journal article" date="2018" name="Nat. Plants">
        <title>Whole-genome landscape of Medicago truncatula symbiotic genes.</title>
        <authorList>
            <person name="Pecrix Y."/>
            <person name="Gamas P."/>
            <person name="Carrere S."/>
        </authorList>
    </citation>
    <scope>NUCLEOTIDE SEQUENCE</scope>
    <source>
        <tissue evidence="1">Leaves</tissue>
    </source>
</reference>
<dbReference type="GO" id="GO:0008168">
    <property type="term" value="F:methyltransferase activity"/>
    <property type="evidence" value="ECO:0007669"/>
    <property type="project" value="UniProtKB-KW"/>
</dbReference>
<keyword evidence="1" id="KW-0808">Transferase</keyword>